<dbReference type="PANTHER" id="PTHR30111">
    <property type="entry name" value="33 KDA CHAPERONIN"/>
    <property type="match status" value="1"/>
</dbReference>
<dbReference type="PIRSF" id="PIRSF005261">
    <property type="entry name" value="Heat_shock_Hsp33"/>
    <property type="match status" value="1"/>
</dbReference>
<gene>
    <name evidence="6" type="primary">hslO</name>
    <name evidence="7" type="ORF">SAMN05660297_02540</name>
</gene>
<keyword evidence="5 6" id="KW-0676">Redox-active center</keyword>
<dbReference type="STRING" id="426128.SAMN05660297_02540"/>
<keyword evidence="1 6" id="KW-0963">Cytoplasm</keyword>
<reference evidence="7 8" key="1">
    <citation type="submission" date="2016-10" db="EMBL/GenBank/DDBJ databases">
        <authorList>
            <person name="de Groot N.N."/>
        </authorList>
    </citation>
    <scope>NUCLEOTIDE SEQUENCE [LARGE SCALE GENOMIC DNA]</scope>
    <source>
        <strain evidence="7 8">DSM 18979</strain>
    </source>
</reference>
<dbReference type="Proteomes" id="UP000199568">
    <property type="component" value="Unassembled WGS sequence"/>
</dbReference>
<comment type="PTM">
    <text evidence="6">Under oxidizing conditions two disulfide bonds are formed involving the reactive cysteines. Under reducing conditions zinc is bound to the reactive cysteines and the protein is inactive.</text>
</comment>
<dbReference type="InterPro" id="IPR016153">
    <property type="entry name" value="Heat_shock_Hsp33_N"/>
</dbReference>
<dbReference type="HAMAP" id="MF_00117">
    <property type="entry name" value="HslO"/>
    <property type="match status" value="1"/>
</dbReference>
<feature type="disulfide bond" description="Redox-active" evidence="6">
    <location>
        <begin position="238"/>
        <end position="240"/>
    </location>
</feature>
<dbReference type="AlphaFoldDB" id="A0A1I0ETC5"/>
<dbReference type="GO" id="GO:0042026">
    <property type="term" value="P:protein refolding"/>
    <property type="evidence" value="ECO:0007669"/>
    <property type="project" value="TreeGrafter"/>
</dbReference>
<comment type="similarity">
    <text evidence="6">Belongs to the HSP33 family.</text>
</comment>
<dbReference type="GO" id="GO:0005737">
    <property type="term" value="C:cytoplasm"/>
    <property type="evidence" value="ECO:0007669"/>
    <property type="project" value="UniProtKB-SubCell"/>
</dbReference>
<dbReference type="GO" id="GO:0051082">
    <property type="term" value="F:unfolded protein binding"/>
    <property type="evidence" value="ECO:0007669"/>
    <property type="project" value="UniProtKB-UniRule"/>
</dbReference>
<evidence type="ECO:0000256" key="1">
    <source>
        <dbReference type="ARBA" id="ARBA00022490"/>
    </source>
</evidence>
<dbReference type="Pfam" id="PF01430">
    <property type="entry name" value="HSP33"/>
    <property type="match status" value="1"/>
</dbReference>
<evidence type="ECO:0000313" key="8">
    <source>
        <dbReference type="Proteomes" id="UP000199568"/>
    </source>
</evidence>
<dbReference type="InterPro" id="IPR000397">
    <property type="entry name" value="Heat_shock_Hsp33"/>
</dbReference>
<dbReference type="SUPFAM" id="SSF118352">
    <property type="entry name" value="HSP33 redox switch-like"/>
    <property type="match status" value="1"/>
</dbReference>
<comment type="function">
    <text evidence="6">Redox regulated molecular chaperone. Protects both thermally unfolding and oxidatively damaged proteins from irreversible aggregation. Plays an important role in the bacterial defense system toward oxidative stress.</text>
</comment>
<accession>A0A1I0ETC5</accession>
<dbReference type="NCBIfam" id="NF001033">
    <property type="entry name" value="PRK00114.1"/>
    <property type="match status" value="1"/>
</dbReference>
<keyword evidence="4 6" id="KW-0143">Chaperone</keyword>
<evidence type="ECO:0000256" key="2">
    <source>
        <dbReference type="ARBA" id="ARBA00022833"/>
    </source>
</evidence>
<proteinExistence type="inferred from homology"/>
<evidence type="ECO:0000256" key="6">
    <source>
        <dbReference type="HAMAP-Rule" id="MF_00117"/>
    </source>
</evidence>
<keyword evidence="3 6" id="KW-1015">Disulfide bond</keyword>
<dbReference type="GO" id="GO:0044183">
    <property type="term" value="F:protein folding chaperone"/>
    <property type="evidence" value="ECO:0007669"/>
    <property type="project" value="TreeGrafter"/>
</dbReference>
<dbReference type="CDD" id="cd00498">
    <property type="entry name" value="Hsp33"/>
    <property type="match status" value="1"/>
</dbReference>
<feature type="disulfide bond" description="Redox-active" evidence="6">
    <location>
        <begin position="271"/>
        <end position="274"/>
    </location>
</feature>
<comment type="subcellular location">
    <subcellularLocation>
        <location evidence="6">Cytoplasm</location>
    </subcellularLocation>
</comment>
<protein>
    <recommendedName>
        <fullName evidence="6">33 kDa chaperonin</fullName>
    </recommendedName>
    <alternativeName>
        <fullName evidence="6">Heat shock protein 33 homolog</fullName>
        <shortName evidence="6">HSP33</shortName>
    </alternativeName>
</protein>
<dbReference type="PANTHER" id="PTHR30111:SF1">
    <property type="entry name" value="33 KDA CHAPERONIN"/>
    <property type="match status" value="1"/>
</dbReference>
<organism evidence="7 8">
    <name type="scientific">Natronincola peptidivorans</name>
    <dbReference type="NCBI Taxonomy" id="426128"/>
    <lineage>
        <taxon>Bacteria</taxon>
        <taxon>Bacillati</taxon>
        <taxon>Bacillota</taxon>
        <taxon>Clostridia</taxon>
        <taxon>Peptostreptococcales</taxon>
        <taxon>Natronincolaceae</taxon>
        <taxon>Natronincola</taxon>
    </lineage>
</organism>
<dbReference type="EMBL" id="FOHU01000012">
    <property type="protein sequence ID" value="SET48817.1"/>
    <property type="molecule type" value="Genomic_DNA"/>
</dbReference>
<dbReference type="RefSeq" id="WP_090444646.1">
    <property type="nucleotide sequence ID" value="NZ_FOHU01000012.1"/>
</dbReference>
<keyword evidence="8" id="KW-1185">Reference proteome</keyword>
<keyword evidence="2 6" id="KW-0862">Zinc</keyword>
<evidence type="ECO:0000256" key="4">
    <source>
        <dbReference type="ARBA" id="ARBA00023186"/>
    </source>
</evidence>
<dbReference type="InterPro" id="IPR016154">
    <property type="entry name" value="Heat_shock_Hsp33_C"/>
</dbReference>
<name>A0A1I0ETC5_9FIRM</name>
<dbReference type="OrthoDB" id="9776534at2"/>
<dbReference type="Gene3D" id="3.90.1280.10">
    <property type="entry name" value="HSP33 redox switch-like"/>
    <property type="match status" value="1"/>
</dbReference>
<dbReference type="SUPFAM" id="SSF64397">
    <property type="entry name" value="Hsp33 domain"/>
    <property type="match status" value="1"/>
</dbReference>
<evidence type="ECO:0000256" key="5">
    <source>
        <dbReference type="ARBA" id="ARBA00023284"/>
    </source>
</evidence>
<dbReference type="Gene3D" id="3.55.30.10">
    <property type="entry name" value="Hsp33 domain"/>
    <property type="match status" value="1"/>
</dbReference>
<sequence length="292" mass="31751">MQSTVIRAIAGNGSIRAFVADTTNMVEKAREIHQASPVAIAALGRTMTATSIMGLMLKAENHKITVKVNGGGQLGSIVVVGNSHGNVKGYVANPQVESTYIAPGKLNVGEAVGTKGDITVIKDLGLKDPYIGTSAIVSGEIAEDFASYFLKSEQQPSAVALGVLVERDYSIKAAGGFIIQILPHIEEDILNQLETKLTSMEPITSLMNNGMKEEDILNYVLGDLSPQIVERYEIDFNCDCSKRRFEQALISIGRSDLQEIIEEDEGAELVCHFCNKKHIFNKEELEKLLLEI</sequence>
<evidence type="ECO:0000256" key="3">
    <source>
        <dbReference type="ARBA" id="ARBA00023157"/>
    </source>
</evidence>
<evidence type="ECO:0000313" key="7">
    <source>
        <dbReference type="EMBL" id="SET48817.1"/>
    </source>
</evidence>